<comment type="caution">
    <text evidence="3">The sequence shown here is derived from an EMBL/GenBank/DDBJ whole genome shotgun (WGS) entry which is preliminary data.</text>
</comment>
<keyword evidence="2" id="KW-1133">Transmembrane helix</keyword>
<keyword evidence="2" id="KW-0812">Transmembrane</keyword>
<dbReference type="EMBL" id="FCNZ02000045">
    <property type="protein sequence ID" value="SAL78825.1"/>
    <property type="molecule type" value="Genomic_DNA"/>
</dbReference>
<feature type="transmembrane region" description="Helical" evidence="2">
    <location>
        <begin position="164"/>
        <end position="187"/>
    </location>
</feature>
<dbReference type="NCBIfam" id="NF033916">
    <property type="entry name" value="antiphage_ZorA_3"/>
    <property type="match status" value="1"/>
</dbReference>
<keyword evidence="1" id="KW-0175">Coiled coil</keyword>
<accession>A0A158KCQ4</accession>
<dbReference type="Gene3D" id="1.20.120.20">
    <property type="entry name" value="Apolipoprotein"/>
    <property type="match status" value="1"/>
</dbReference>
<evidence type="ECO:0000313" key="4">
    <source>
        <dbReference type="Proteomes" id="UP000054717"/>
    </source>
</evidence>
<feature type="transmembrane region" description="Helical" evidence="2">
    <location>
        <begin position="6"/>
        <end position="31"/>
    </location>
</feature>
<keyword evidence="4" id="KW-1185">Reference proteome</keyword>
<organism evidence="3 4">
    <name type="scientific">Caballeronia telluris</name>
    <dbReference type="NCBI Taxonomy" id="326475"/>
    <lineage>
        <taxon>Bacteria</taxon>
        <taxon>Pseudomonadati</taxon>
        <taxon>Pseudomonadota</taxon>
        <taxon>Betaproteobacteria</taxon>
        <taxon>Burkholderiales</taxon>
        <taxon>Burkholderiaceae</taxon>
        <taxon>Caballeronia</taxon>
    </lineage>
</organism>
<evidence type="ECO:0000256" key="1">
    <source>
        <dbReference type="SAM" id="Coils"/>
    </source>
</evidence>
<dbReference type="Gene3D" id="1.10.287.950">
    <property type="entry name" value="Methyl-accepting chemotaxis protein"/>
    <property type="match status" value="1"/>
</dbReference>
<evidence type="ECO:0000313" key="3">
    <source>
        <dbReference type="EMBL" id="SAL78825.1"/>
    </source>
</evidence>
<dbReference type="RefSeq" id="WP_087633623.1">
    <property type="nucleotide sequence ID" value="NZ_FCNZ02000045.1"/>
</dbReference>
<feature type="coiled-coil region" evidence="1">
    <location>
        <begin position="399"/>
        <end position="445"/>
    </location>
</feature>
<dbReference type="Proteomes" id="UP000054717">
    <property type="component" value="Unassembled WGS sequence"/>
</dbReference>
<dbReference type="STRING" id="326475.AWB66_05923"/>
<evidence type="ECO:0000256" key="2">
    <source>
        <dbReference type="SAM" id="Phobius"/>
    </source>
</evidence>
<keyword evidence="2" id="KW-0472">Membrane</keyword>
<sequence>MYQTFVHAPVIAKLCALSILVLFGYFLFWFVPRAVIRGLALKRVIAGLARLKEGEDPGPLFAKNKDLAHLWSEYDETLFKQERFDSGERGYVFDKNRSTVPAEMFFNTQTTVDSYVGAEFFKHVPGILTGIGIIGTFFGILHGLDAFNVSADAAQVRDSLKGLLGSVSEAFAVSAGAILCAMIITLFEKLLLASLYKKSEALAIEIDKLYKAGAGEEMLQDLVQSSADYLSNSKTLKDALVNDLKAILESVASTQISEHKRIIDDQMTAQAASTRDLGLQIGQEISAGLQTALAEPMKAIGEAVKVVGGEREGAVHKLLSEVIKELNQSLRDLFGDQIAGINTMQQQTIAALQSAVDKIEHLSKTLTTAGTDATGKMGEQLAEAIKNMEASQTRMTTEMAQAVAEMKNLVANSQTATNEGMLAALERVSNNVEALVKQLTEKVETSQSATSEALTKALAEVTERVGGLVTSLTADVTTSQTTTNDALTNALADVADRVGSLVSSLTTDVKTSQTSTNEALTKALSDVTERVSGLVSSLTSDVTTSQSATNEQLQKSVSDVSATVANLVQGLTQSVTSTQEESSKQLTQSVATVGDSVKSLVDDLKQQAEGADVVHEKRQQQFAAEAQAAAAGIKSAVDVLTAEVSRLVSGTGFAVDKMRESVDTMRRVTGDTVTQMNQGASTLHAASTEFGKAGTAVTGSLQQATQLTDKLAAAAGNVGAASETMQRVVNDYSARSGEFQSMLLHLKTIVELAEGSLSHDVLAQIQESNKALTVAQLKVDEFMNGVTDVLQDSSDKFQTNLTDAMERAASKLVETTGRVTGLLNGLIENLAMALRPVVMDEERA</sequence>
<gene>
    <name evidence="3" type="ORF">AWB66_05923</name>
</gene>
<proteinExistence type="predicted"/>
<name>A0A158KCQ4_9BURK</name>
<reference evidence="3" key="1">
    <citation type="submission" date="2016-01" db="EMBL/GenBank/DDBJ databases">
        <authorList>
            <person name="Peeters Charlotte."/>
        </authorList>
    </citation>
    <scope>NUCLEOTIDE SEQUENCE</scope>
    <source>
        <strain evidence="3">LMG 22936</strain>
    </source>
</reference>
<protein>
    <submittedName>
        <fullName evidence="3">Apolipoprotein A1/A4/E domain protein</fullName>
    </submittedName>
</protein>
<dbReference type="SUPFAM" id="SSF58104">
    <property type="entry name" value="Methyl-accepting chemotaxis protein (MCP) signaling domain"/>
    <property type="match status" value="1"/>
</dbReference>
<dbReference type="SUPFAM" id="SSF58113">
    <property type="entry name" value="Apolipoprotein A-I"/>
    <property type="match status" value="1"/>
</dbReference>
<dbReference type="AlphaFoldDB" id="A0A158KCQ4"/>